<dbReference type="InterPro" id="IPR011990">
    <property type="entry name" value="TPR-like_helical_dom_sf"/>
</dbReference>
<keyword evidence="9" id="KW-1185">Reference proteome</keyword>
<reference evidence="8 9" key="2">
    <citation type="submission" date="2019-09" db="EMBL/GenBank/DDBJ databases">
        <authorList>
            <person name="Jin C."/>
        </authorList>
    </citation>
    <scope>NUCLEOTIDE SEQUENCE [LARGE SCALE GENOMIC DNA]</scope>
    <source>
        <strain evidence="8 9">BN140078</strain>
    </source>
</reference>
<keyword evidence="3" id="KW-0732">Signal</keyword>
<comment type="caution">
    <text evidence="8">The sequence shown here is derived from an EMBL/GenBank/DDBJ whole genome shotgun (WGS) entry which is preliminary data.</text>
</comment>
<dbReference type="EMBL" id="VUOC01000004">
    <property type="protein sequence ID" value="KAA2238930.1"/>
    <property type="molecule type" value="Genomic_DNA"/>
</dbReference>
<reference evidence="8 9" key="1">
    <citation type="submission" date="2019-09" db="EMBL/GenBank/DDBJ databases">
        <title>Chitinophaga ginsengihumi sp. nov., isolated from soil of ginseng rhizosphere.</title>
        <authorList>
            <person name="Lee J."/>
        </authorList>
    </citation>
    <scope>NUCLEOTIDE SEQUENCE [LARGE SCALE GENOMIC DNA]</scope>
    <source>
        <strain evidence="8 9">BN140078</strain>
    </source>
</reference>
<organism evidence="8 9">
    <name type="scientific">Chitinophaga agrisoli</name>
    <dbReference type="NCBI Taxonomy" id="2607653"/>
    <lineage>
        <taxon>Bacteria</taxon>
        <taxon>Pseudomonadati</taxon>
        <taxon>Bacteroidota</taxon>
        <taxon>Chitinophagia</taxon>
        <taxon>Chitinophagales</taxon>
        <taxon>Chitinophagaceae</taxon>
        <taxon>Chitinophaga</taxon>
    </lineage>
</organism>
<dbReference type="AlphaFoldDB" id="A0A5B2VK13"/>
<gene>
    <name evidence="8" type="ORF">F0L74_22205</name>
</gene>
<dbReference type="PROSITE" id="PS51257">
    <property type="entry name" value="PROKAR_LIPOPROTEIN"/>
    <property type="match status" value="1"/>
</dbReference>
<feature type="domain" description="SusD-like N-terminal" evidence="7">
    <location>
        <begin position="65"/>
        <end position="216"/>
    </location>
</feature>
<evidence type="ECO:0000259" key="6">
    <source>
        <dbReference type="Pfam" id="PF07980"/>
    </source>
</evidence>
<dbReference type="Pfam" id="PF14322">
    <property type="entry name" value="SusD-like_3"/>
    <property type="match status" value="1"/>
</dbReference>
<evidence type="ECO:0000259" key="7">
    <source>
        <dbReference type="Pfam" id="PF14322"/>
    </source>
</evidence>
<evidence type="ECO:0000256" key="3">
    <source>
        <dbReference type="ARBA" id="ARBA00022729"/>
    </source>
</evidence>
<dbReference type="RefSeq" id="WP_149840109.1">
    <property type="nucleotide sequence ID" value="NZ_VUOC01000004.1"/>
</dbReference>
<dbReference type="Pfam" id="PF07980">
    <property type="entry name" value="SusD_RagB"/>
    <property type="match status" value="1"/>
</dbReference>
<keyword evidence="4" id="KW-0472">Membrane</keyword>
<evidence type="ECO:0000256" key="5">
    <source>
        <dbReference type="ARBA" id="ARBA00023237"/>
    </source>
</evidence>
<dbReference type="SUPFAM" id="SSF48452">
    <property type="entry name" value="TPR-like"/>
    <property type="match status" value="1"/>
</dbReference>
<proteinExistence type="inferred from homology"/>
<name>A0A5B2VK13_9BACT</name>
<evidence type="ECO:0000313" key="8">
    <source>
        <dbReference type="EMBL" id="KAA2238930.1"/>
    </source>
</evidence>
<dbReference type="GO" id="GO:0009279">
    <property type="term" value="C:cell outer membrane"/>
    <property type="evidence" value="ECO:0007669"/>
    <property type="project" value="UniProtKB-SubCell"/>
</dbReference>
<evidence type="ECO:0000256" key="2">
    <source>
        <dbReference type="ARBA" id="ARBA00006275"/>
    </source>
</evidence>
<evidence type="ECO:0000256" key="1">
    <source>
        <dbReference type="ARBA" id="ARBA00004442"/>
    </source>
</evidence>
<dbReference type="InterPro" id="IPR012944">
    <property type="entry name" value="SusD_RagB_dom"/>
</dbReference>
<evidence type="ECO:0000313" key="9">
    <source>
        <dbReference type="Proteomes" id="UP000324611"/>
    </source>
</evidence>
<keyword evidence="5" id="KW-0998">Cell outer membrane</keyword>
<comment type="similarity">
    <text evidence="2">Belongs to the SusD family.</text>
</comment>
<feature type="domain" description="RagB/SusD" evidence="6">
    <location>
        <begin position="290"/>
        <end position="641"/>
    </location>
</feature>
<evidence type="ECO:0000256" key="4">
    <source>
        <dbReference type="ARBA" id="ARBA00023136"/>
    </source>
</evidence>
<protein>
    <submittedName>
        <fullName evidence="8">RagB/SusD family nutrient uptake outer membrane protein</fullName>
    </submittedName>
</protein>
<accession>A0A5B2VK13</accession>
<sequence length="642" mass="72665">MQKIYLIIIALFTLCSCNKLGILPDNIVQDKDAFASQGGVTAYFAGLYNRLPIEDFKYNMNDGYNQFNYILSINNLTGEMMNRNVGGATGSFTKYYADAYIIIRNANYFIQTLPGYAFNFNPNQVNHWLGEARFIRDFTYFELVKRYGGIPITTEVQYYPQESLEQLQLPRNSEQEVYDYIAKDLDSAILLMNPTSEQRGRANKYIAAALKSRAMLFAGSIAKYNTKNISDPNTGKQVQGIPATEAVRYFKASYEASKLVETGGYMLYRATANKEDNYYNLFFDVTASNKEVIFAKEYSDLNAVHSFDLFAIPNQMKGKDGYSSYMNPTLDYVELFDGLPRNADGTLKTIDATTGKYAYYDDRYAFFKNAEPRLLATVLMPGATFKGEVIDVRRGIYKGDISGGIGPFPGALPPYPNTTNPYANNPNMVPAVNSNNLPSPIVDLGNGQSLNAGGLSGTFNVPVGAGTISGFFQRKYLDQRKPVADVIVNKSFQPWIEMRYAEVLLNRAEADYELQAAGQTDANYQQDAFQCINDIRDRAGANLLASAADLNDINIIRNERRKELGFENKIWWDIKRWRTADAEIQNRVWMVLHPIYVAGNGKYIYDKRRYEGNQQYTFNPVWYYEPIPDAEITKNPKLVQNQ</sequence>
<dbReference type="InterPro" id="IPR033985">
    <property type="entry name" value="SusD-like_N"/>
</dbReference>
<dbReference type="Proteomes" id="UP000324611">
    <property type="component" value="Unassembled WGS sequence"/>
</dbReference>
<dbReference type="Gene3D" id="1.25.40.390">
    <property type="match status" value="1"/>
</dbReference>
<comment type="subcellular location">
    <subcellularLocation>
        <location evidence="1">Cell outer membrane</location>
    </subcellularLocation>
</comment>